<sequence>MRTFMLFVIGLTFGAAGGFVVAAANGITFDGHDHAQIGAHAGMDHAAMGHGDMDHSAVHDQAFEVAADIAPELEVMVMKDPMAGYNLNVMVKDFIFSPTSASLAHVPGEGHAHVYVNGVKLSRLYGEWMHLDALPKGTVEIEVSLNTNDHRPLAVNGVPIEAKTTITVE</sequence>
<dbReference type="AlphaFoldDB" id="A0A420DSF1"/>
<gene>
    <name evidence="2" type="ORF">C8N30_1780</name>
</gene>
<protein>
    <recommendedName>
        <fullName evidence="4">Copper(I)-binding protein</fullName>
    </recommendedName>
</protein>
<reference evidence="2 3" key="1">
    <citation type="submission" date="2018-09" db="EMBL/GenBank/DDBJ databases">
        <title>Genomic Encyclopedia of Archaeal and Bacterial Type Strains, Phase II (KMG-II): from individual species to whole genera.</title>
        <authorList>
            <person name="Goeker M."/>
        </authorList>
    </citation>
    <scope>NUCLEOTIDE SEQUENCE [LARGE SCALE GENOMIC DNA]</scope>
    <source>
        <strain evidence="2 3">DSM 11458</strain>
    </source>
</reference>
<feature type="signal peptide" evidence="1">
    <location>
        <begin position="1"/>
        <end position="23"/>
    </location>
</feature>
<organism evidence="2 3">
    <name type="scientific">Sulfitobacter guttiformis</name>
    <dbReference type="NCBI Taxonomy" id="74349"/>
    <lineage>
        <taxon>Bacteria</taxon>
        <taxon>Pseudomonadati</taxon>
        <taxon>Pseudomonadota</taxon>
        <taxon>Alphaproteobacteria</taxon>
        <taxon>Rhodobacterales</taxon>
        <taxon>Roseobacteraceae</taxon>
        <taxon>Sulfitobacter</taxon>
    </lineage>
</organism>
<comment type="caution">
    <text evidence="2">The sequence shown here is derived from an EMBL/GenBank/DDBJ whole genome shotgun (WGS) entry which is preliminary data.</text>
</comment>
<feature type="chain" id="PRO_5019252864" description="Copper(I)-binding protein" evidence="1">
    <location>
        <begin position="24"/>
        <end position="169"/>
    </location>
</feature>
<keyword evidence="3" id="KW-1185">Reference proteome</keyword>
<dbReference type="STRING" id="1443111.Z949_3807"/>
<dbReference type="Proteomes" id="UP000284407">
    <property type="component" value="Unassembled WGS sequence"/>
</dbReference>
<dbReference type="OrthoDB" id="6385276at2"/>
<evidence type="ECO:0000313" key="3">
    <source>
        <dbReference type="Proteomes" id="UP000284407"/>
    </source>
</evidence>
<evidence type="ECO:0000256" key="1">
    <source>
        <dbReference type="SAM" id="SignalP"/>
    </source>
</evidence>
<keyword evidence="1" id="KW-0732">Signal</keyword>
<dbReference type="EMBL" id="RAQK01000001">
    <property type="protein sequence ID" value="RKE97185.1"/>
    <property type="molecule type" value="Genomic_DNA"/>
</dbReference>
<proteinExistence type="predicted"/>
<name>A0A420DSF1_9RHOB</name>
<evidence type="ECO:0000313" key="2">
    <source>
        <dbReference type="EMBL" id="RKE97185.1"/>
    </source>
</evidence>
<evidence type="ECO:0008006" key="4">
    <source>
        <dbReference type="Google" id="ProtNLM"/>
    </source>
</evidence>
<accession>A0A420DSF1</accession>